<reference evidence="4" key="1">
    <citation type="submission" date="2017-02" db="EMBL/GenBank/DDBJ databases">
        <authorList>
            <person name="Varghese N."/>
            <person name="Submissions S."/>
        </authorList>
    </citation>
    <scope>NUCLEOTIDE SEQUENCE [LARGE SCALE GENOMIC DNA]</scope>
    <source>
        <strain evidence="4">R11H</strain>
    </source>
</reference>
<dbReference type="Proteomes" id="UP000190044">
    <property type="component" value="Unassembled WGS sequence"/>
</dbReference>
<organism evidence="3 4">
    <name type="scientific">Sphingopyxis flava</name>
    <dbReference type="NCBI Taxonomy" id="1507287"/>
    <lineage>
        <taxon>Bacteria</taxon>
        <taxon>Pseudomonadati</taxon>
        <taxon>Pseudomonadota</taxon>
        <taxon>Alphaproteobacteria</taxon>
        <taxon>Sphingomonadales</taxon>
        <taxon>Sphingomonadaceae</taxon>
        <taxon>Sphingopyxis</taxon>
    </lineage>
</organism>
<evidence type="ECO:0000256" key="1">
    <source>
        <dbReference type="SAM" id="MobiDB-lite"/>
    </source>
</evidence>
<sequence>MVIDRETGTTPPSAAERMAAHDRRMGHEPMRPPNRPPEDAVSDLAPDRIERATKPPVSSANSQEEGAIAADNRKRPWNDGRPTAPLRSVRPPRAQTGGLKTMTTSKWWDAKGPRTITLGPKGQAELTGNFLALFFGASVAAIIAAFVALPLLFVAAFLLARFGGQIVGPAGARIVDKAIATRD</sequence>
<proteinExistence type="predicted"/>
<protein>
    <submittedName>
        <fullName evidence="3">Uncharacterized protein</fullName>
    </submittedName>
</protein>
<gene>
    <name evidence="3" type="ORF">SAMN06295937_101282</name>
</gene>
<evidence type="ECO:0000313" key="4">
    <source>
        <dbReference type="Proteomes" id="UP000190044"/>
    </source>
</evidence>
<dbReference type="EMBL" id="FUYP01000012">
    <property type="protein sequence ID" value="SKB65510.1"/>
    <property type="molecule type" value="Genomic_DNA"/>
</dbReference>
<feature type="compositionally biased region" description="Basic and acidic residues" evidence="1">
    <location>
        <begin position="18"/>
        <end position="30"/>
    </location>
</feature>
<keyword evidence="2" id="KW-0812">Transmembrane</keyword>
<evidence type="ECO:0000313" key="3">
    <source>
        <dbReference type="EMBL" id="SKB65510.1"/>
    </source>
</evidence>
<keyword evidence="2" id="KW-1133">Transmembrane helix</keyword>
<accession>A0A1T5D1Z2</accession>
<keyword evidence="2" id="KW-0472">Membrane</keyword>
<name>A0A1T5D1Z2_9SPHN</name>
<feature type="region of interest" description="Disordered" evidence="1">
    <location>
        <begin position="1"/>
        <end position="99"/>
    </location>
</feature>
<dbReference type="AlphaFoldDB" id="A0A1T5D1Z2"/>
<evidence type="ECO:0000256" key="2">
    <source>
        <dbReference type="SAM" id="Phobius"/>
    </source>
</evidence>
<keyword evidence="4" id="KW-1185">Reference proteome</keyword>
<feature type="transmembrane region" description="Helical" evidence="2">
    <location>
        <begin position="130"/>
        <end position="159"/>
    </location>
</feature>